<dbReference type="SUPFAM" id="SSF52540">
    <property type="entry name" value="P-loop containing nucleoside triphosphate hydrolases"/>
    <property type="match status" value="1"/>
</dbReference>
<evidence type="ECO:0008006" key="3">
    <source>
        <dbReference type="Google" id="ProtNLM"/>
    </source>
</evidence>
<dbReference type="InterPro" id="IPR027417">
    <property type="entry name" value="P-loop_NTPase"/>
</dbReference>
<proteinExistence type="predicted"/>
<protein>
    <recommendedName>
        <fullName evidence="3">Sulfotransferase family protein</fullName>
    </recommendedName>
</protein>
<sequence length="357" mass="39556">MSQDASALPDAHDDAIAALPIGTRLVHVGPPKTGTTSLQLALHRSREPLAEQRVFQPSPEVNPKDAVWGGIDFNSTDAHVAKWRELVKATAETGERRAVISSEFFADADDAHAKQVVEELGGSDVHVVITLRPLVKVLPSWWQQYVQIGMSERYEDWLDMTLNGAGTNTHSWRWERQQHHIGFIDRWVAAAGLANVSVVVVDDTDHGRILRDFEALLGLSQGTLPLVPAGTNRSLTAPEIEFVRQCFEEFKKKGLPREPYRKYVVRGAIPRMKNRRIPGKSESKVATPLWAQEKAVELGAELVAHLRSREITVVGDVDRLKGQVKEQPEPDLRLDPAAAAHAALGMLDVIRAEQTKS</sequence>
<dbReference type="EMBL" id="JBHRWO010000007">
    <property type="protein sequence ID" value="MFC3492246.1"/>
    <property type="molecule type" value="Genomic_DNA"/>
</dbReference>
<dbReference type="Proteomes" id="UP001595712">
    <property type="component" value="Unassembled WGS sequence"/>
</dbReference>
<dbReference type="Gene3D" id="3.40.50.300">
    <property type="entry name" value="P-loop containing nucleotide triphosphate hydrolases"/>
    <property type="match status" value="1"/>
</dbReference>
<accession>A0ABV7PUH8</accession>
<comment type="caution">
    <text evidence="1">The sequence shown here is derived from an EMBL/GenBank/DDBJ whole genome shotgun (WGS) entry which is preliminary data.</text>
</comment>
<gene>
    <name evidence="1" type="ORF">ACFO8M_07095</name>
</gene>
<evidence type="ECO:0000313" key="2">
    <source>
        <dbReference type="Proteomes" id="UP001595712"/>
    </source>
</evidence>
<keyword evidence="2" id="KW-1185">Reference proteome</keyword>
<reference evidence="2" key="1">
    <citation type="journal article" date="2019" name="Int. J. Syst. Evol. Microbiol.">
        <title>The Global Catalogue of Microorganisms (GCM) 10K type strain sequencing project: providing services to taxonomists for standard genome sequencing and annotation.</title>
        <authorList>
            <consortium name="The Broad Institute Genomics Platform"/>
            <consortium name="The Broad Institute Genome Sequencing Center for Infectious Disease"/>
            <person name="Wu L."/>
            <person name="Ma J."/>
        </authorList>
    </citation>
    <scope>NUCLEOTIDE SEQUENCE [LARGE SCALE GENOMIC DNA]</scope>
    <source>
        <strain evidence="2">CGMCC 4.7396</strain>
    </source>
</reference>
<name>A0ABV7PUH8_9ACTN</name>
<organism evidence="1 2">
    <name type="scientific">Glycomyces rhizosphaerae</name>
    <dbReference type="NCBI Taxonomy" id="2054422"/>
    <lineage>
        <taxon>Bacteria</taxon>
        <taxon>Bacillati</taxon>
        <taxon>Actinomycetota</taxon>
        <taxon>Actinomycetes</taxon>
        <taxon>Glycomycetales</taxon>
        <taxon>Glycomycetaceae</taxon>
        <taxon>Glycomyces</taxon>
    </lineage>
</organism>
<dbReference type="RefSeq" id="WP_387972525.1">
    <property type="nucleotide sequence ID" value="NZ_JBHRWO010000007.1"/>
</dbReference>
<evidence type="ECO:0000313" key="1">
    <source>
        <dbReference type="EMBL" id="MFC3492246.1"/>
    </source>
</evidence>